<dbReference type="AlphaFoldDB" id="A0A5B7FP63"/>
<dbReference type="Proteomes" id="UP000324222">
    <property type="component" value="Unassembled WGS sequence"/>
</dbReference>
<accession>A0A5B7FP63</accession>
<evidence type="ECO:0000256" key="1">
    <source>
        <dbReference type="SAM" id="MobiDB-lite"/>
    </source>
</evidence>
<protein>
    <submittedName>
        <fullName evidence="2">Uncharacterized protein</fullName>
    </submittedName>
</protein>
<dbReference type="EMBL" id="VSRR010007634">
    <property type="protein sequence ID" value="MPC47246.1"/>
    <property type="molecule type" value="Genomic_DNA"/>
</dbReference>
<sequence length="117" mass="12574">MKNGELTLAGDAGSGTGLGKGSLSLPSSEGDIWSRVFMVPRKKPCVRLTDTTTWSRSPPAHLCHERTGSPLPDAHLLMSPIAAMLATLANFRNNCKFQAKIPFTWSAVRNAHSATRA</sequence>
<keyword evidence="3" id="KW-1185">Reference proteome</keyword>
<feature type="compositionally biased region" description="Low complexity" evidence="1">
    <location>
        <begin position="1"/>
        <end position="11"/>
    </location>
</feature>
<proteinExistence type="predicted"/>
<gene>
    <name evidence="2" type="ORF">E2C01_040987</name>
</gene>
<evidence type="ECO:0000313" key="2">
    <source>
        <dbReference type="EMBL" id="MPC47246.1"/>
    </source>
</evidence>
<comment type="caution">
    <text evidence="2">The sequence shown here is derived from an EMBL/GenBank/DDBJ whole genome shotgun (WGS) entry which is preliminary data.</text>
</comment>
<organism evidence="2 3">
    <name type="scientific">Portunus trituberculatus</name>
    <name type="common">Swimming crab</name>
    <name type="synonym">Neptunus trituberculatus</name>
    <dbReference type="NCBI Taxonomy" id="210409"/>
    <lineage>
        <taxon>Eukaryota</taxon>
        <taxon>Metazoa</taxon>
        <taxon>Ecdysozoa</taxon>
        <taxon>Arthropoda</taxon>
        <taxon>Crustacea</taxon>
        <taxon>Multicrustacea</taxon>
        <taxon>Malacostraca</taxon>
        <taxon>Eumalacostraca</taxon>
        <taxon>Eucarida</taxon>
        <taxon>Decapoda</taxon>
        <taxon>Pleocyemata</taxon>
        <taxon>Brachyura</taxon>
        <taxon>Eubrachyura</taxon>
        <taxon>Portunoidea</taxon>
        <taxon>Portunidae</taxon>
        <taxon>Portuninae</taxon>
        <taxon>Portunus</taxon>
    </lineage>
</organism>
<name>A0A5B7FP63_PORTR</name>
<feature type="region of interest" description="Disordered" evidence="1">
    <location>
        <begin position="1"/>
        <end position="26"/>
    </location>
</feature>
<evidence type="ECO:0000313" key="3">
    <source>
        <dbReference type="Proteomes" id="UP000324222"/>
    </source>
</evidence>
<reference evidence="2 3" key="1">
    <citation type="submission" date="2019-05" db="EMBL/GenBank/DDBJ databases">
        <title>Another draft genome of Portunus trituberculatus and its Hox gene families provides insights of decapod evolution.</title>
        <authorList>
            <person name="Jeong J.-H."/>
            <person name="Song I."/>
            <person name="Kim S."/>
            <person name="Choi T."/>
            <person name="Kim D."/>
            <person name="Ryu S."/>
            <person name="Kim W."/>
        </authorList>
    </citation>
    <scope>NUCLEOTIDE SEQUENCE [LARGE SCALE GENOMIC DNA]</scope>
    <source>
        <tissue evidence="2">Muscle</tissue>
    </source>
</reference>